<evidence type="ECO:0000313" key="1">
    <source>
        <dbReference type="EMBL" id="CAG6445748.1"/>
    </source>
</evidence>
<dbReference type="EMBL" id="HBUE01005421">
    <property type="protein sequence ID" value="CAG6445750.1"/>
    <property type="molecule type" value="Transcribed_RNA"/>
</dbReference>
<name>A0A8D7ZWA9_CULPI</name>
<protein>
    <submittedName>
        <fullName evidence="1">(northern house mosquito) hypothetical protein</fullName>
    </submittedName>
</protein>
<accession>A0A8D7ZWA9</accession>
<dbReference type="EMBL" id="HBUE01005420">
    <property type="protein sequence ID" value="CAG6445748.1"/>
    <property type="molecule type" value="Transcribed_RNA"/>
</dbReference>
<proteinExistence type="predicted"/>
<sequence length="124" mass="13905">MTSVTMSSLDVVGCGDSGSGVGSDESRLKLNWARCTGTCWNMFCSRTRPPPRFFFRYSTSLAPSDDSKMLSCSKLSMSDRRIGLLGLKSSIVLRTFRALFRTSLSAELDREPRRKRFIYTLGAR</sequence>
<organism evidence="1">
    <name type="scientific">Culex pipiens</name>
    <name type="common">House mosquito</name>
    <dbReference type="NCBI Taxonomy" id="7175"/>
    <lineage>
        <taxon>Eukaryota</taxon>
        <taxon>Metazoa</taxon>
        <taxon>Ecdysozoa</taxon>
        <taxon>Arthropoda</taxon>
        <taxon>Hexapoda</taxon>
        <taxon>Insecta</taxon>
        <taxon>Pterygota</taxon>
        <taxon>Neoptera</taxon>
        <taxon>Endopterygota</taxon>
        <taxon>Diptera</taxon>
        <taxon>Nematocera</taxon>
        <taxon>Culicoidea</taxon>
        <taxon>Culicidae</taxon>
        <taxon>Culicinae</taxon>
        <taxon>Culicini</taxon>
        <taxon>Culex</taxon>
        <taxon>Culex</taxon>
    </lineage>
</organism>
<dbReference type="AlphaFoldDB" id="A0A8D7ZWA9"/>
<reference evidence="1" key="1">
    <citation type="submission" date="2021-05" db="EMBL/GenBank/DDBJ databases">
        <authorList>
            <person name="Alioto T."/>
            <person name="Alioto T."/>
            <person name="Gomez Garrido J."/>
        </authorList>
    </citation>
    <scope>NUCLEOTIDE SEQUENCE</scope>
</reference>